<comment type="caution">
    <text evidence="5">The sequence shown here is derived from an EMBL/GenBank/DDBJ whole genome shotgun (WGS) entry which is preliminary data.</text>
</comment>
<comment type="cofactor">
    <cofactor evidence="1">
        <name>Mg(2+)</name>
        <dbReference type="ChEBI" id="CHEBI:18420"/>
    </cofactor>
</comment>
<dbReference type="NCBIfam" id="TIGR01549">
    <property type="entry name" value="HAD-SF-IA-v1"/>
    <property type="match status" value="1"/>
</dbReference>
<dbReference type="PRINTS" id="PR00413">
    <property type="entry name" value="HADHALOGNASE"/>
</dbReference>
<dbReference type="InterPro" id="IPR036412">
    <property type="entry name" value="HAD-like_sf"/>
</dbReference>
<keyword evidence="2" id="KW-0479">Metal-binding</keyword>
<name>A0A9D1D8X8_9FIRM</name>
<evidence type="ECO:0000256" key="2">
    <source>
        <dbReference type="ARBA" id="ARBA00022723"/>
    </source>
</evidence>
<dbReference type="PANTHER" id="PTHR46470:SF2">
    <property type="entry name" value="GLYCERALDEHYDE 3-PHOSPHATE PHOSPHATASE"/>
    <property type="match status" value="1"/>
</dbReference>
<dbReference type="GO" id="GO:0044281">
    <property type="term" value="P:small molecule metabolic process"/>
    <property type="evidence" value="ECO:0007669"/>
    <property type="project" value="UniProtKB-ARBA"/>
</dbReference>
<dbReference type="InterPro" id="IPR006439">
    <property type="entry name" value="HAD-SF_hydro_IA"/>
</dbReference>
<organism evidence="5 6">
    <name type="scientific">Candidatus Choladousia intestinavium</name>
    <dbReference type="NCBI Taxonomy" id="2840727"/>
    <lineage>
        <taxon>Bacteria</taxon>
        <taxon>Bacillati</taxon>
        <taxon>Bacillota</taxon>
        <taxon>Clostridia</taxon>
        <taxon>Lachnospirales</taxon>
        <taxon>Lachnospiraceae</taxon>
        <taxon>Lachnospiraceae incertae sedis</taxon>
        <taxon>Candidatus Choladousia</taxon>
    </lineage>
</organism>
<keyword evidence="3 5" id="KW-0378">Hydrolase</keyword>
<dbReference type="InterPro" id="IPR023214">
    <property type="entry name" value="HAD_sf"/>
</dbReference>
<dbReference type="SUPFAM" id="SSF56784">
    <property type="entry name" value="HAD-like"/>
    <property type="match status" value="1"/>
</dbReference>
<dbReference type="SFLD" id="SFLDG01129">
    <property type="entry name" value="C1.5:_HAD__Beta-PGM__Phosphata"/>
    <property type="match status" value="1"/>
</dbReference>
<protein>
    <submittedName>
        <fullName evidence="5">HAD family hydrolase</fullName>
    </submittedName>
</protein>
<keyword evidence="4" id="KW-0460">Magnesium</keyword>
<dbReference type="Pfam" id="PF00702">
    <property type="entry name" value="Hydrolase"/>
    <property type="match status" value="1"/>
</dbReference>
<evidence type="ECO:0000256" key="3">
    <source>
        <dbReference type="ARBA" id="ARBA00022801"/>
    </source>
</evidence>
<accession>A0A9D1D8X8</accession>
<evidence type="ECO:0000313" key="5">
    <source>
        <dbReference type="EMBL" id="HIR13291.1"/>
    </source>
</evidence>
<dbReference type="EMBL" id="DVGK01000059">
    <property type="protein sequence ID" value="HIR13291.1"/>
    <property type="molecule type" value="Genomic_DNA"/>
</dbReference>
<dbReference type="Gene3D" id="3.40.50.1000">
    <property type="entry name" value="HAD superfamily/HAD-like"/>
    <property type="match status" value="1"/>
</dbReference>
<dbReference type="SFLD" id="SFLDS00003">
    <property type="entry name" value="Haloacid_Dehalogenase"/>
    <property type="match status" value="1"/>
</dbReference>
<gene>
    <name evidence="5" type="ORF">IAB31_05130</name>
</gene>
<evidence type="ECO:0000313" key="6">
    <source>
        <dbReference type="Proteomes" id="UP000886757"/>
    </source>
</evidence>
<dbReference type="InterPro" id="IPR051400">
    <property type="entry name" value="HAD-like_hydrolase"/>
</dbReference>
<dbReference type="NCBIfam" id="TIGR01509">
    <property type="entry name" value="HAD-SF-IA-v3"/>
    <property type="match status" value="1"/>
</dbReference>
<reference evidence="5" key="1">
    <citation type="submission" date="2020-10" db="EMBL/GenBank/DDBJ databases">
        <authorList>
            <person name="Gilroy R."/>
        </authorList>
    </citation>
    <scope>NUCLEOTIDE SEQUENCE</scope>
    <source>
        <strain evidence="5">ChiSjej4B22-8148</strain>
    </source>
</reference>
<dbReference type="GO" id="GO:0046872">
    <property type="term" value="F:metal ion binding"/>
    <property type="evidence" value="ECO:0007669"/>
    <property type="project" value="UniProtKB-KW"/>
</dbReference>
<evidence type="ECO:0000256" key="1">
    <source>
        <dbReference type="ARBA" id="ARBA00001946"/>
    </source>
</evidence>
<dbReference type="Gene3D" id="1.20.120.710">
    <property type="entry name" value="Haloacid dehalogenase hydrolase-like domain"/>
    <property type="match status" value="1"/>
</dbReference>
<dbReference type="AlphaFoldDB" id="A0A9D1D8X8"/>
<dbReference type="PANTHER" id="PTHR46470">
    <property type="entry name" value="N-ACYLNEURAMINATE-9-PHOSPHATASE"/>
    <property type="match status" value="1"/>
</dbReference>
<reference evidence="5" key="2">
    <citation type="journal article" date="2021" name="PeerJ">
        <title>Extensive microbial diversity within the chicken gut microbiome revealed by metagenomics and culture.</title>
        <authorList>
            <person name="Gilroy R."/>
            <person name="Ravi A."/>
            <person name="Getino M."/>
            <person name="Pursley I."/>
            <person name="Horton D.L."/>
            <person name="Alikhan N.F."/>
            <person name="Baker D."/>
            <person name="Gharbi K."/>
            <person name="Hall N."/>
            <person name="Watson M."/>
            <person name="Adriaenssens E.M."/>
            <person name="Foster-Nyarko E."/>
            <person name="Jarju S."/>
            <person name="Secka A."/>
            <person name="Antonio M."/>
            <person name="Oren A."/>
            <person name="Chaudhuri R.R."/>
            <person name="La Ragione R."/>
            <person name="Hildebrand F."/>
            <person name="Pallen M.J."/>
        </authorList>
    </citation>
    <scope>NUCLEOTIDE SEQUENCE</scope>
    <source>
        <strain evidence="5">ChiSjej4B22-8148</strain>
    </source>
</reference>
<sequence length="232" mass="27073">MIKTVILDLDDTLYDYQEGNRLGMNALKQYCREHFGMEEEAFQEKMKEAWLVVSERMGTARASVHNRLIRYQIFLELIYQPVFLHARRMYHTYWDTLLEHMQISDGAREWMEKLHSQGIQIGMGTNMTAYIQYRKVEHLGIGHLIDWIVTSEEVGVEKPDPKIFQVCVEKSGVTPRECLFVGDNLRGDVQGAMGAGLEAMLYDPHCKVKEAEHLPYRVIHSFRECLAEDFRL</sequence>
<dbReference type="GO" id="GO:0016791">
    <property type="term" value="F:phosphatase activity"/>
    <property type="evidence" value="ECO:0007669"/>
    <property type="project" value="TreeGrafter"/>
</dbReference>
<proteinExistence type="predicted"/>
<evidence type="ECO:0000256" key="4">
    <source>
        <dbReference type="ARBA" id="ARBA00022842"/>
    </source>
</evidence>
<dbReference type="Proteomes" id="UP000886757">
    <property type="component" value="Unassembled WGS sequence"/>
</dbReference>